<evidence type="ECO:0000313" key="13">
    <source>
        <dbReference type="Proteomes" id="UP000014411"/>
    </source>
</evidence>
<dbReference type="GO" id="GO:0046872">
    <property type="term" value="F:metal ion binding"/>
    <property type="evidence" value="ECO:0007669"/>
    <property type="project" value="UniProtKB-KW"/>
</dbReference>
<keyword evidence="7 10" id="KW-0067">ATP-binding</keyword>
<dbReference type="GO" id="GO:0005524">
    <property type="term" value="F:ATP binding"/>
    <property type="evidence" value="ECO:0007669"/>
    <property type="project" value="UniProtKB-UniRule"/>
</dbReference>
<evidence type="ECO:0000259" key="11">
    <source>
        <dbReference type="PROSITE" id="PS50975"/>
    </source>
</evidence>
<evidence type="ECO:0000256" key="10">
    <source>
        <dbReference type="HAMAP-Rule" id="MF_00162"/>
    </source>
</evidence>
<dbReference type="GO" id="GO:0005737">
    <property type="term" value="C:cytoplasm"/>
    <property type="evidence" value="ECO:0007669"/>
    <property type="project" value="TreeGrafter"/>
</dbReference>
<dbReference type="PANTHER" id="PTHR21621:SF4">
    <property type="entry name" value="GLUTATHIONE SYNTHETASE"/>
    <property type="match status" value="1"/>
</dbReference>
<keyword evidence="9" id="KW-0464">Manganese</keyword>
<dbReference type="Pfam" id="PF02951">
    <property type="entry name" value="GSH-S_N"/>
    <property type="match status" value="1"/>
</dbReference>
<dbReference type="RefSeq" id="WP_016555600.1">
    <property type="nucleotide sequence ID" value="NZ_AEYE02000021.1"/>
</dbReference>
<dbReference type="Pfam" id="PF02955">
    <property type="entry name" value="GSH-S_ATP"/>
    <property type="match status" value="1"/>
</dbReference>
<dbReference type="Gene3D" id="3.30.1490.20">
    <property type="entry name" value="ATP-grasp fold, A domain"/>
    <property type="match status" value="1"/>
</dbReference>
<dbReference type="GO" id="GO:0004363">
    <property type="term" value="F:glutathione synthase activity"/>
    <property type="evidence" value="ECO:0007669"/>
    <property type="project" value="UniProtKB-UniRule"/>
</dbReference>
<reference evidence="12 13" key="1">
    <citation type="journal article" date="2012" name="J. Bacteriol.">
        <title>Genome sequence of Rhizobium grahamii CCGE502, a broad-host-range symbiont with low nodulation competitiveness in Phaseolus vulgaris.</title>
        <authorList>
            <person name="Althabegoiti M.J."/>
            <person name="Lozano L."/>
            <person name="Torres-Tejerizo G."/>
            <person name="Ormeno-Orrillo E."/>
            <person name="Rogel M.A."/>
            <person name="Gonzalez V."/>
            <person name="Martinez-Romero E."/>
        </authorList>
    </citation>
    <scope>NUCLEOTIDE SEQUENCE [LARGE SCALE GENOMIC DNA]</scope>
    <source>
        <strain evidence="12 13">CCGE 502</strain>
    </source>
</reference>
<dbReference type="Proteomes" id="UP000014411">
    <property type="component" value="Unassembled WGS sequence"/>
</dbReference>
<comment type="similarity">
    <text evidence="10">Belongs to the prokaryotic GSH synthase family.</text>
</comment>
<evidence type="ECO:0000256" key="4">
    <source>
        <dbReference type="ARBA" id="ARBA00022684"/>
    </source>
</evidence>
<accession>S3HDF9</accession>
<feature type="domain" description="ATP-grasp" evidence="11">
    <location>
        <begin position="135"/>
        <end position="326"/>
    </location>
</feature>
<keyword evidence="13" id="KW-1185">Reference proteome</keyword>
<dbReference type="Gene3D" id="3.30.470.20">
    <property type="entry name" value="ATP-grasp fold, B domain"/>
    <property type="match status" value="1"/>
</dbReference>
<evidence type="ECO:0000256" key="3">
    <source>
        <dbReference type="ARBA" id="ARBA00022598"/>
    </source>
</evidence>
<keyword evidence="8" id="KW-0460">Magnesium</keyword>
<keyword evidence="3 10" id="KW-0436">Ligase</keyword>
<evidence type="ECO:0000256" key="8">
    <source>
        <dbReference type="ARBA" id="ARBA00022842"/>
    </source>
</evidence>
<dbReference type="Gene3D" id="3.40.50.20">
    <property type="match status" value="1"/>
</dbReference>
<evidence type="ECO:0000256" key="1">
    <source>
        <dbReference type="ARBA" id="ARBA00001936"/>
    </source>
</evidence>
<gene>
    <name evidence="10" type="primary">gshB</name>
    <name evidence="12" type="ORF">RGCCGE502_18075</name>
</gene>
<comment type="catalytic activity">
    <reaction evidence="10">
        <text>gamma-L-glutamyl-L-cysteine + glycine + ATP = glutathione + ADP + phosphate + H(+)</text>
        <dbReference type="Rhea" id="RHEA:13557"/>
        <dbReference type="ChEBI" id="CHEBI:15378"/>
        <dbReference type="ChEBI" id="CHEBI:30616"/>
        <dbReference type="ChEBI" id="CHEBI:43474"/>
        <dbReference type="ChEBI" id="CHEBI:57305"/>
        <dbReference type="ChEBI" id="CHEBI:57925"/>
        <dbReference type="ChEBI" id="CHEBI:58173"/>
        <dbReference type="ChEBI" id="CHEBI:456216"/>
        <dbReference type="EC" id="6.3.2.3"/>
    </reaction>
</comment>
<keyword evidence="4 10" id="KW-0317">Glutathione biosynthesis</keyword>
<dbReference type="InterPro" id="IPR004218">
    <property type="entry name" value="GSHS_ATP-bd"/>
</dbReference>
<evidence type="ECO:0000256" key="6">
    <source>
        <dbReference type="ARBA" id="ARBA00022741"/>
    </source>
</evidence>
<organism evidence="12 13">
    <name type="scientific">Rhizobium grahamii CCGE 502</name>
    <dbReference type="NCBI Taxonomy" id="990285"/>
    <lineage>
        <taxon>Bacteria</taxon>
        <taxon>Pseudomonadati</taxon>
        <taxon>Pseudomonadota</taxon>
        <taxon>Alphaproteobacteria</taxon>
        <taxon>Hyphomicrobiales</taxon>
        <taxon>Rhizobiaceae</taxon>
        <taxon>Rhizobium/Agrobacterium group</taxon>
        <taxon>Rhizobium</taxon>
    </lineage>
</organism>
<proteinExistence type="inferred from homology"/>
<dbReference type="InterPro" id="IPR006284">
    <property type="entry name" value="Glut_synth_pro"/>
</dbReference>
<dbReference type="SUPFAM" id="SSF56059">
    <property type="entry name" value="Glutathione synthetase ATP-binding domain-like"/>
    <property type="match status" value="1"/>
</dbReference>
<evidence type="ECO:0000256" key="2">
    <source>
        <dbReference type="ARBA" id="ARBA00001946"/>
    </source>
</evidence>
<dbReference type="NCBIfam" id="NF009110">
    <property type="entry name" value="PRK12458.1"/>
    <property type="match status" value="1"/>
</dbReference>
<dbReference type="PROSITE" id="PS50975">
    <property type="entry name" value="ATP_GRASP"/>
    <property type="match status" value="1"/>
</dbReference>
<dbReference type="STRING" id="990285.RGCCGE502_18075"/>
<dbReference type="InterPro" id="IPR016185">
    <property type="entry name" value="PreATP-grasp_dom_sf"/>
</dbReference>
<sequence length="347" mass="38014">MRIAFFVNSIESEAPYYTTTSLALSARARGHDVCYVTPDDFVLRPDDSLLVRAVIPHPSKTKDQDAFIAGLRAEVSKETIDVSNIDVLFLRNDPSEDADERAWAVNVGAMFGRLAVERGVLTVNDPNALATAQNKLYFQDFPESVRPTTLISKSLDEIRSFIDSQKRGVILKPLQGSGGKHVFKIKSNKESNLNQIFEAVSGEGYLIAQGYLPDAVEGDVRLFLMNGRPLEKDGAYAAFRRVPAKGEVRSNIRASGTATKVKVTAEMLSVAEMVRPKLVADGMFLVGLDIVGAKILEINVFTPGGLQNLEKLYDVNFSDLVIEALEKKVSIRQSYGAQITNATLATL</sequence>
<dbReference type="InterPro" id="IPR004215">
    <property type="entry name" value="GSHS_N"/>
</dbReference>
<dbReference type="InterPro" id="IPR013815">
    <property type="entry name" value="ATP_grasp_subdomain_1"/>
</dbReference>
<comment type="cofactor">
    <cofactor evidence="1">
        <name>Mn(2+)</name>
        <dbReference type="ChEBI" id="CHEBI:29035"/>
    </cofactor>
</comment>
<evidence type="ECO:0000256" key="9">
    <source>
        <dbReference type="ARBA" id="ARBA00023211"/>
    </source>
</evidence>
<dbReference type="InterPro" id="IPR011761">
    <property type="entry name" value="ATP-grasp"/>
</dbReference>
<evidence type="ECO:0000313" key="12">
    <source>
        <dbReference type="EMBL" id="EPE96867.1"/>
    </source>
</evidence>
<comment type="cofactor">
    <cofactor evidence="2">
        <name>Mg(2+)</name>
        <dbReference type="ChEBI" id="CHEBI:18420"/>
    </cofactor>
</comment>
<dbReference type="HAMAP" id="MF_00162">
    <property type="entry name" value="GSH_S"/>
    <property type="match status" value="1"/>
</dbReference>
<keyword evidence="6 10" id="KW-0547">Nucleotide-binding</keyword>
<evidence type="ECO:0000256" key="5">
    <source>
        <dbReference type="ARBA" id="ARBA00022723"/>
    </source>
</evidence>
<protein>
    <recommendedName>
        <fullName evidence="10">Glutathione synthetase</fullName>
        <ecNumber evidence="10">6.3.2.3</ecNumber>
    </recommendedName>
    <alternativeName>
        <fullName evidence="10">GSH synthetase</fullName>
        <shortName evidence="10">GSH-S</shortName>
        <shortName evidence="10">GSHase</shortName>
    </alternativeName>
    <alternativeName>
        <fullName evidence="10">Glutathione synthase</fullName>
    </alternativeName>
</protein>
<dbReference type="SUPFAM" id="SSF52440">
    <property type="entry name" value="PreATP-grasp domain"/>
    <property type="match status" value="1"/>
</dbReference>
<comment type="pathway">
    <text evidence="10">Sulfur metabolism; glutathione biosynthesis; glutathione from L-cysteine and L-glutamate: step 2/2.</text>
</comment>
<comment type="caution">
    <text evidence="12">The sequence shown here is derived from an EMBL/GenBank/DDBJ whole genome shotgun (WGS) entry which is preliminary data.</text>
</comment>
<dbReference type="EMBL" id="AEYE02000021">
    <property type="protein sequence ID" value="EPE96867.1"/>
    <property type="molecule type" value="Genomic_DNA"/>
</dbReference>
<keyword evidence="5" id="KW-0479">Metal-binding</keyword>
<dbReference type="UniPathway" id="UPA00142">
    <property type="reaction ID" value="UER00210"/>
</dbReference>
<dbReference type="HOGENOM" id="CLU_068239_0_0_5"/>
<dbReference type="EC" id="6.3.2.3" evidence="10"/>
<dbReference type="PANTHER" id="PTHR21621">
    <property type="entry name" value="RIBOSOMAL PROTEIN S6 MODIFICATION PROTEIN"/>
    <property type="match status" value="1"/>
</dbReference>
<dbReference type="AlphaFoldDB" id="S3HDF9"/>
<name>S3HDF9_9HYPH</name>
<evidence type="ECO:0000256" key="7">
    <source>
        <dbReference type="ARBA" id="ARBA00022840"/>
    </source>
</evidence>
<dbReference type="eggNOG" id="COG0189">
    <property type="taxonomic scope" value="Bacteria"/>
</dbReference>